<reference evidence="3 4" key="1">
    <citation type="journal article" date="2019" name="Commun. Biol.">
        <title>The bagworm genome reveals a unique fibroin gene that provides high tensile strength.</title>
        <authorList>
            <person name="Kono N."/>
            <person name="Nakamura H."/>
            <person name="Ohtoshi R."/>
            <person name="Tomita M."/>
            <person name="Numata K."/>
            <person name="Arakawa K."/>
        </authorList>
    </citation>
    <scope>NUCLEOTIDE SEQUENCE [LARGE SCALE GENOMIC DNA]</scope>
</reference>
<feature type="domain" description="DUF243" evidence="2">
    <location>
        <begin position="55"/>
        <end position="154"/>
    </location>
</feature>
<dbReference type="GO" id="GO:0008010">
    <property type="term" value="F:structural constituent of chitin-based larval cuticle"/>
    <property type="evidence" value="ECO:0007669"/>
    <property type="project" value="TreeGrafter"/>
</dbReference>
<feature type="chain" id="PRO_5020031662" description="DUF243 domain-containing protein" evidence="1">
    <location>
        <begin position="25"/>
        <end position="228"/>
    </location>
</feature>
<organism evidence="3 4">
    <name type="scientific">Eumeta variegata</name>
    <name type="common">Bagworm moth</name>
    <name type="synonym">Eumeta japonica</name>
    <dbReference type="NCBI Taxonomy" id="151549"/>
    <lineage>
        <taxon>Eukaryota</taxon>
        <taxon>Metazoa</taxon>
        <taxon>Ecdysozoa</taxon>
        <taxon>Arthropoda</taxon>
        <taxon>Hexapoda</taxon>
        <taxon>Insecta</taxon>
        <taxon>Pterygota</taxon>
        <taxon>Neoptera</taxon>
        <taxon>Endopterygota</taxon>
        <taxon>Lepidoptera</taxon>
        <taxon>Glossata</taxon>
        <taxon>Ditrysia</taxon>
        <taxon>Tineoidea</taxon>
        <taxon>Psychidae</taxon>
        <taxon>Oiketicinae</taxon>
        <taxon>Eumeta</taxon>
    </lineage>
</organism>
<evidence type="ECO:0000313" key="3">
    <source>
        <dbReference type="EMBL" id="GBP15156.1"/>
    </source>
</evidence>
<evidence type="ECO:0000313" key="4">
    <source>
        <dbReference type="Proteomes" id="UP000299102"/>
    </source>
</evidence>
<sequence>MRSSILFALSLVVVTAATPQLGYGYEQQQLSAYPAIGGHHGGDKYLPPGTTSPKPLVRKQFFTISAPKDDDGQPKNKHLVLGRPQRNYRVIFIKAPTSENVKLKYSAEYAPQEEKTVIYVLSKKDNELDASDIATPSPSAPTKPEVFFIKYKTPEEADAAQSEIQNEYAKLEGTNNSPMKVQLLSHIYCWLLRRSHSRGSYNYQPIAAATVHKTSQFISQYLPSVTKW</sequence>
<evidence type="ECO:0000259" key="2">
    <source>
        <dbReference type="SMART" id="SM00690"/>
    </source>
</evidence>
<dbReference type="PANTHER" id="PTHR31927">
    <property type="entry name" value="FI07246P-RELATED-RELATED"/>
    <property type="match status" value="1"/>
</dbReference>
<dbReference type="InterPro" id="IPR004145">
    <property type="entry name" value="DUF243"/>
</dbReference>
<name>A0A4C1TLR3_EUMVA</name>
<protein>
    <recommendedName>
        <fullName evidence="2">DUF243 domain-containing protein</fullName>
    </recommendedName>
</protein>
<dbReference type="STRING" id="151549.A0A4C1TLR3"/>
<comment type="caution">
    <text evidence="3">The sequence shown here is derived from an EMBL/GenBank/DDBJ whole genome shotgun (WGS) entry which is preliminary data.</text>
</comment>
<dbReference type="AlphaFoldDB" id="A0A4C1TLR3"/>
<feature type="signal peptide" evidence="1">
    <location>
        <begin position="1"/>
        <end position="24"/>
    </location>
</feature>
<gene>
    <name evidence="3" type="ORF">EVAR_72855_1</name>
</gene>
<keyword evidence="1" id="KW-0732">Signal</keyword>
<keyword evidence="4" id="KW-1185">Reference proteome</keyword>
<dbReference type="Proteomes" id="UP000299102">
    <property type="component" value="Unassembled WGS sequence"/>
</dbReference>
<dbReference type="Pfam" id="PF03103">
    <property type="entry name" value="DUF243"/>
    <property type="match status" value="1"/>
</dbReference>
<evidence type="ECO:0000256" key="1">
    <source>
        <dbReference type="SAM" id="SignalP"/>
    </source>
</evidence>
<dbReference type="GO" id="GO:0062129">
    <property type="term" value="C:chitin-based extracellular matrix"/>
    <property type="evidence" value="ECO:0007669"/>
    <property type="project" value="TreeGrafter"/>
</dbReference>
<dbReference type="GO" id="GO:0040003">
    <property type="term" value="P:chitin-based cuticle development"/>
    <property type="evidence" value="ECO:0007669"/>
    <property type="project" value="TreeGrafter"/>
</dbReference>
<dbReference type="PANTHER" id="PTHR31927:SF2">
    <property type="entry name" value="FI07246P-RELATED"/>
    <property type="match status" value="1"/>
</dbReference>
<dbReference type="EMBL" id="BGZK01005709">
    <property type="protein sequence ID" value="GBP15156.1"/>
    <property type="molecule type" value="Genomic_DNA"/>
</dbReference>
<dbReference type="OrthoDB" id="8030796at2759"/>
<dbReference type="SMART" id="SM00690">
    <property type="entry name" value="DM5"/>
    <property type="match status" value="1"/>
</dbReference>
<proteinExistence type="predicted"/>
<accession>A0A4C1TLR3</accession>